<dbReference type="Proteomes" id="UP000294963">
    <property type="component" value="Unassembled WGS sequence"/>
</dbReference>
<evidence type="ECO:0000256" key="1">
    <source>
        <dbReference type="SAM" id="SignalP"/>
    </source>
</evidence>
<gene>
    <name evidence="2" type="ORF">EC844_11550</name>
</gene>
<evidence type="ECO:0000313" key="2">
    <source>
        <dbReference type="EMBL" id="TCM65212.1"/>
    </source>
</evidence>
<keyword evidence="3" id="KW-1185">Reference proteome</keyword>
<reference evidence="2 3" key="1">
    <citation type="submission" date="2019-03" db="EMBL/GenBank/DDBJ databases">
        <title>Genomic analyses of the natural microbiome of Caenorhabditis elegans.</title>
        <authorList>
            <person name="Samuel B."/>
        </authorList>
    </citation>
    <scope>NUCLEOTIDE SEQUENCE [LARGE SCALE GENOMIC DNA]</scope>
    <source>
        <strain evidence="2 3">JUb89</strain>
    </source>
</reference>
<dbReference type="EMBL" id="SLVJ01000015">
    <property type="protein sequence ID" value="TCM65212.1"/>
    <property type="molecule type" value="Genomic_DNA"/>
</dbReference>
<feature type="chain" id="PRO_5021028998" evidence="1">
    <location>
        <begin position="22"/>
        <end position="155"/>
    </location>
</feature>
<dbReference type="AlphaFoldDB" id="A0A4R1XPX1"/>
<keyword evidence="1" id="KW-0732">Signal</keyword>
<feature type="signal peptide" evidence="1">
    <location>
        <begin position="1"/>
        <end position="21"/>
    </location>
</feature>
<evidence type="ECO:0000313" key="3">
    <source>
        <dbReference type="Proteomes" id="UP000294963"/>
    </source>
</evidence>
<sequence>MGIKFVAGLGLALLLSSVSYADPTVYRGMEGAGSQIKDFKTLKAQGFLTQKPQVARVDYNDIYKLQKPLQLLGQEVSYLSLEYMDEYVGCCVSEGWGAVVKKTSHIDALQKFANAQQCTFKPFDPKQSNYYSVKINPAPKAEYFELSCRERDIQD</sequence>
<proteinExistence type="predicted"/>
<organism evidence="2 3">
    <name type="scientific">Acinetobacter calcoaceticus</name>
    <dbReference type="NCBI Taxonomy" id="471"/>
    <lineage>
        <taxon>Bacteria</taxon>
        <taxon>Pseudomonadati</taxon>
        <taxon>Pseudomonadota</taxon>
        <taxon>Gammaproteobacteria</taxon>
        <taxon>Moraxellales</taxon>
        <taxon>Moraxellaceae</taxon>
        <taxon>Acinetobacter</taxon>
        <taxon>Acinetobacter calcoaceticus/baumannii complex</taxon>
    </lineage>
</organism>
<protein>
    <submittedName>
        <fullName evidence="2">Uncharacterized protein</fullName>
    </submittedName>
</protein>
<comment type="caution">
    <text evidence="2">The sequence shown here is derived from an EMBL/GenBank/DDBJ whole genome shotgun (WGS) entry which is preliminary data.</text>
</comment>
<accession>A0A4R1XPX1</accession>
<name>A0A4R1XPX1_ACICA</name>